<dbReference type="InterPro" id="IPR037365">
    <property type="entry name" value="Slowmo/Ups"/>
</dbReference>
<reference evidence="2" key="2">
    <citation type="submission" date="2025-08" db="UniProtKB">
        <authorList>
            <consortium name="Ensembl"/>
        </authorList>
    </citation>
    <scope>IDENTIFICATION</scope>
    <source>
        <strain evidence="2">Thorbecke</strain>
    </source>
</reference>
<protein>
    <recommendedName>
        <fullName evidence="1">PRELI/MSF1 domain-containing protein</fullName>
    </recommendedName>
</protein>
<dbReference type="Bgee" id="ENSOCUG00000030691">
    <property type="expression patterns" value="Expressed in aorta and 1 other cell type or tissue"/>
</dbReference>
<dbReference type="STRING" id="9986.ENSOCUP00000035797"/>
<dbReference type="Ensembl" id="ENSOCUT00000057124.1">
    <property type="protein sequence ID" value="ENSOCUP00000035797.1"/>
    <property type="gene ID" value="ENSOCUG00000030691.1"/>
</dbReference>
<keyword evidence="3" id="KW-1185">Reference proteome</keyword>
<dbReference type="GeneTree" id="ENSGT00940000174816"/>
<name>A0A5F9CQ55_RABIT</name>
<reference evidence="2" key="3">
    <citation type="submission" date="2025-09" db="UniProtKB">
        <authorList>
            <consortium name="Ensembl"/>
        </authorList>
    </citation>
    <scope>IDENTIFICATION</scope>
    <source>
        <strain evidence="2">Thorbecke</strain>
    </source>
</reference>
<evidence type="ECO:0000313" key="2">
    <source>
        <dbReference type="Ensembl" id="ENSOCUP00000035797.1"/>
    </source>
</evidence>
<dbReference type="AlphaFoldDB" id="A0A5F9CQ55"/>
<accession>A0A5F9CQ55</accession>
<sequence>NLLCNLDVTTTTFITVDERLIYKPHPQDPCKTTLTQGAIIIVKAVRLSSNIRGLMTSTISSHVNKGQEAMELGTYLCVILKHSTIF</sequence>
<evidence type="ECO:0000313" key="3">
    <source>
        <dbReference type="Proteomes" id="UP000001811"/>
    </source>
</evidence>
<dbReference type="EMBL" id="AAGW02046101">
    <property type="status" value="NOT_ANNOTATED_CDS"/>
    <property type="molecule type" value="Genomic_DNA"/>
</dbReference>
<dbReference type="PANTHER" id="PTHR11158">
    <property type="entry name" value="MSF1/PX19 RELATED"/>
    <property type="match status" value="1"/>
</dbReference>
<reference evidence="2 3" key="1">
    <citation type="journal article" date="2011" name="Nature">
        <title>A high-resolution map of human evolutionary constraint using 29 mammals.</title>
        <authorList>
            <person name="Lindblad-Toh K."/>
            <person name="Garber M."/>
            <person name="Zuk O."/>
            <person name="Lin M.F."/>
            <person name="Parker B.J."/>
            <person name="Washietl S."/>
            <person name="Kheradpour P."/>
            <person name="Ernst J."/>
            <person name="Jordan G."/>
            <person name="Mauceli E."/>
            <person name="Ward L.D."/>
            <person name="Lowe C.B."/>
            <person name="Holloway A.K."/>
            <person name="Clamp M."/>
            <person name="Gnerre S."/>
            <person name="Alfoldi J."/>
            <person name="Beal K."/>
            <person name="Chang J."/>
            <person name="Clawson H."/>
            <person name="Cuff J."/>
            <person name="Di Palma F."/>
            <person name="Fitzgerald S."/>
            <person name="Flicek P."/>
            <person name="Guttman M."/>
            <person name="Hubisz M.J."/>
            <person name="Jaffe D.B."/>
            <person name="Jungreis I."/>
            <person name="Kent W.J."/>
            <person name="Kostka D."/>
            <person name="Lara M."/>
            <person name="Martins A.L."/>
            <person name="Massingham T."/>
            <person name="Moltke I."/>
            <person name="Raney B.J."/>
            <person name="Rasmussen M.D."/>
            <person name="Robinson J."/>
            <person name="Stark A."/>
            <person name="Vilella A.J."/>
            <person name="Wen J."/>
            <person name="Xie X."/>
            <person name="Zody M.C."/>
            <person name="Baldwin J."/>
            <person name="Bloom T."/>
            <person name="Chin C.W."/>
            <person name="Heiman D."/>
            <person name="Nicol R."/>
            <person name="Nusbaum C."/>
            <person name="Young S."/>
            <person name="Wilkinson J."/>
            <person name="Worley K.C."/>
            <person name="Kovar C.L."/>
            <person name="Muzny D.M."/>
            <person name="Gibbs R.A."/>
            <person name="Cree A."/>
            <person name="Dihn H.H."/>
            <person name="Fowler G."/>
            <person name="Jhangiani S."/>
            <person name="Joshi V."/>
            <person name="Lee S."/>
            <person name="Lewis L.R."/>
            <person name="Nazareth L.V."/>
            <person name="Okwuonu G."/>
            <person name="Santibanez J."/>
            <person name="Warren W.C."/>
            <person name="Mardis E.R."/>
            <person name="Weinstock G.M."/>
            <person name="Wilson R.K."/>
            <person name="Delehaunty K."/>
            <person name="Dooling D."/>
            <person name="Fronik C."/>
            <person name="Fulton L."/>
            <person name="Fulton B."/>
            <person name="Graves T."/>
            <person name="Minx P."/>
            <person name="Sodergren E."/>
            <person name="Birney E."/>
            <person name="Margulies E.H."/>
            <person name="Herrero J."/>
            <person name="Green E.D."/>
            <person name="Haussler D."/>
            <person name="Siepel A."/>
            <person name="Goldman N."/>
            <person name="Pollard K.S."/>
            <person name="Pedersen J.S."/>
            <person name="Lander E.S."/>
            <person name="Kellis M."/>
        </authorList>
    </citation>
    <scope>NUCLEOTIDE SEQUENCE [LARGE SCALE GENOMIC DNA]</scope>
    <source>
        <strain evidence="2 3">Thorbecke inbred</strain>
    </source>
</reference>
<evidence type="ECO:0000259" key="1">
    <source>
        <dbReference type="PROSITE" id="PS50904"/>
    </source>
</evidence>
<dbReference type="Proteomes" id="UP000001811">
    <property type="component" value="Chromosome X"/>
</dbReference>
<dbReference type="GO" id="GO:0005758">
    <property type="term" value="C:mitochondrial intermembrane space"/>
    <property type="evidence" value="ECO:0007669"/>
    <property type="project" value="InterPro"/>
</dbReference>
<dbReference type="SMR" id="A0A5F9CQ55"/>
<dbReference type="PROSITE" id="PS50904">
    <property type="entry name" value="PRELI_MSF1"/>
    <property type="match status" value="1"/>
</dbReference>
<organism evidence="2 3">
    <name type="scientific">Oryctolagus cuniculus</name>
    <name type="common">Rabbit</name>
    <dbReference type="NCBI Taxonomy" id="9986"/>
    <lineage>
        <taxon>Eukaryota</taxon>
        <taxon>Metazoa</taxon>
        <taxon>Chordata</taxon>
        <taxon>Craniata</taxon>
        <taxon>Vertebrata</taxon>
        <taxon>Euteleostomi</taxon>
        <taxon>Mammalia</taxon>
        <taxon>Eutheria</taxon>
        <taxon>Euarchontoglires</taxon>
        <taxon>Glires</taxon>
        <taxon>Lagomorpha</taxon>
        <taxon>Leporidae</taxon>
        <taxon>Oryctolagus</taxon>
    </lineage>
</organism>
<proteinExistence type="predicted"/>
<dbReference type="InParanoid" id="A0A5F9CQ55"/>
<feature type="domain" description="PRELI/MSF1" evidence="1">
    <location>
        <begin position="1"/>
        <end position="82"/>
    </location>
</feature>
<dbReference type="Pfam" id="PF04707">
    <property type="entry name" value="PRELI"/>
    <property type="match status" value="1"/>
</dbReference>
<dbReference type="InterPro" id="IPR006797">
    <property type="entry name" value="PRELI/MSF1_dom"/>
</dbReference>